<evidence type="ECO:0000259" key="2">
    <source>
        <dbReference type="PROSITE" id="PS51192"/>
    </source>
</evidence>
<dbReference type="InterPro" id="IPR014001">
    <property type="entry name" value="Helicase_ATP-bd"/>
</dbReference>
<dbReference type="InterPro" id="IPR027417">
    <property type="entry name" value="P-loop_NTPase"/>
</dbReference>
<dbReference type="RefSeq" id="XP_051448238.1">
    <property type="nucleotide sequence ID" value="XM_051585934.1"/>
</dbReference>
<dbReference type="GO" id="GO:0005524">
    <property type="term" value="F:ATP binding"/>
    <property type="evidence" value="ECO:0007669"/>
    <property type="project" value="InterPro"/>
</dbReference>
<dbReference type="GO" id="GO:0003676">
    <property type="term" value="F:nucleic acid binding"/>
    <property type="evidence" value="ECO:0007669"/>
    <property type="project" value="InterPro"/>
</dbReference>
<dbReference type="GeneID" id="75911282"/>
<dbReference type="SMART" id="SM00487">
    <property type="entry name" value="DEXDc"/>
    <property type="match status" value="1"/>
</dbReference>
<dbReference type="AlphaFoldDB" id="A0AAD5EHC2"/>
<dbReference type="Pfam" id="PF00270">
    <property type="entry name" value="DEAD"/>
    <property type="match status" value="1"/>
</dbReference>
<dbReference type="PANTHER" id="PTHR13710:SF154">
    <property type="entry name" value="RECQ HELICASE, PUTATIVE (AFU_ORTHOLOGUE AFUA_6G14720)-RELATED"/>
    <property type="match status" value="1"/>
</dbReference>
<feature type="domain" description="Helicase ATP-binding" evidence="2">
    <location>
        <begin position="39"/>
        <end position="200"/>
    </location>
</feature>
<dbReference type="Gene3D" id="3.40.50.300">
    <property type="entry name" value="P-loop containing nucleotide triphosphate hydrolases"/>
    <property type="match status" value="1"/>
</dbReference>
<sequence>MAPARNQRRWSMDQAMEILQKMYGADAQYRSSGQQKAMEYILEGSAQVLAILRTSEGKSLLYLLPCQLPDAGTTMLILPLVVLKAEMQRRCEEAGIQAHVWEAKSDPMKLQHSPLIIVAVEPAVKPTFSNFLTQLDIANRLDRVVFDECHLAITAVSYRPAMALLPQLRKLAVQMIFLTGTMPPVMVSRFEEVMLLHGTRMVRSSTMRRDISFHVGNCAPNHDFVSDFAVPDAKI</sequence>
<evidence type="ECO:0000313" key="3">
    <source>
        <dbReference type="EMBL" id="KAI8583234.1"/>
    </source>
</evidence>
<dbReference type="SUPFAM" id="SSF52540">
    <property type="entry name" value="P-loop containing nucleoside triphosphate hydrolases"/>
    <property type="match status" value="1"/>
</dbReference>
<reference evidence="3" key="2">
    <citation type="journal article" date="2022" name="Proc. Natl. Acad. Sci. U.S.A.">
        <title>Diploid-dominant life cycles characterize the early evolution of Fungi.</title>
        <authorList>
            <person name="Amses K.R."/>
            <person name="Simmons D.R."/>
            <person name="Longcore J.E."/>
            <person name="Mondo S.J."/>
            <person name="Seto K."/>
            <person name="Jeronimo G.H."/>
            <person name="Bonds A.E."/>
            <person name="Quandt C.A."/>
            <person name="Davis W.J."/>
            <person name="Chang Y."/>
            <person name="Federici B.A."/>
            <person name="Kuo A."/>
            <person name="LaButti K."/>
            <person name="Pangilinan J."/>
            <person name="Andreopoulos W."/>
            <person name="Tritt A."/>
            <person name="Riley R."/>
            <person name="Hundley H."/>
            <person name="Johnson J."/>
            <person name="Lipzen A."/>
            <person name="Barry K."/>
            <person name="Lang B.F."/>
            <person name="Cuomo C.A."/>
            <person name="Buchler N.E."/>
            <person name="Grigoriev I.V."/>
            <person name="Spatafora J.W."/>
            <person name="Stajich J.E."/>
            <person name="James T.Y."/>
        </authorList>
    </citation>
    <scope>NUCLEOTIDE SEQUENCE</scope>
    <source>
        <strain evidence="3">AG</strain>
    </source>
</reference>
<dbReference type="GO" id="GO:0009378">
    <property type="term" value="F:four-way junction helicase activity"/>
    <property type="evidence" value="ECO:0007669"/>
    <property type="project" value="TreeGrafter"/>
</dbReference>
<proteinExistence type="inferred from homology"/>
<gene>
    <name evidence="3" type="ORF">K450DRAFT_222642</name>
</gene>
<dbReference type="Proteomes" id="UP001206595">
    <property type="component" value="Unassembled WGS sequence"/>
</dbReference>
<dbReference type="InterPro" id="IPR011545">
    <property type="entry name" value="DEAD/DEAH_box_helicase_dom"/>
</dbReference>
<accession>A0AAD5EHC2</accession>
<dbReference type="PROSITE" id="PS51192">
    <property type="entry name" value="HELICASE_ATP_BIND_1"/>
    <property type="match status" value="1"/>
</dbReference>
<dbReference type="GO" id="GO:0005737">
    <property type="term" value="C:cytoplasm"/>
    <property type="evidence" value="ECO:0007669"/>
    <property type="project" value="TreeGrafter"/>
</dbReference>
<dbReference type="PANTHER" id="PTHR13710">
    <property type="entry name" value="DNA HELICASE RECQ FAMILY MEMBER"/>
    <property type="match status" value="1"/>
</dbReference>
<dbReference type="GO" id="GO:0043138">
    <property type="term" value="F:3'-5' DNA helicase activity"/>
    <property type="evidence" value="ECO:0007669"/>
    <property type="project" value="TreeGrafter"/>
</dbReference>
<reference evidence="3" key="1">
    <citation type="submission" date="2021-06" db="EMBL/GenBank/DDBJ databases">
        <authorList>
            <consortium name="DOE Joint Genome Institute"/>
            <person name="Mondo S.J."/>
            <person name="Amses K.R."/>
            <person name="Simmons D.R."/>
            <person name="Longcore J.E."/>
            <person name="Seto K."/>
            <person name="Alves G.H."/>
            <person name="Bonds A.E."/>
            <person name="Quandt C.A."/>
            <person name="Davis W.J."/>
            <person name="Chang Y."/>
            <person name="Letcher P.M."/>
            <person name="Powell M.J."/>
            <person name="Kuo A."/>
            <person name="Labutti K."/>
            <person name="Pangilinan J."/>
            <person name="Andreopoulos W."/>
            <person name="Tritt A."/>
            <person name="Riley R."/>
            <person name="Hundley H."/>
            <person name="Johnson J."/>
            <person name="Lipzen A."/>
            <person name="Barry K."/>
            <person name="Berbee M.L."/>
            <person name="Buchler N.E."/>
            <person name="Grigoriev I.V."/>
            <person name="Spatafora J.W."/>
            <person name="Stajich J.E."/>
            <person name="James T.Y."/>
        </authorList>
    </citation>
    <scope>NUCLEOTIDE SEQUENCE</scope>
    <source>
        <strain evidence="3">AG</strain>
    </source>
</reference>
<comment type="caution">
    <text evidence="3">The sequence shown here is derived from an EMBL/GenBank/DDBJ whole genome shotgun (WGS) entry which is preliminary data.</text>
</comment>
<name>A0AAD5EHC2_UMBRA</name>
<dbReference type="GO" id="GO:0005694">
    <property type="term" value="C:chromosome"/>
    <property type="evidence" value="ECO:0007669"/>
    <property type="project" value="TreeGrafter"/>
</dbReference>
<protein>
    <recommendedName>
        <fullName evidence="2">Helicase ATP-binding domain-containing protein</fullName>
    </recommendedName>
</protein>
<comment type="similarity">
    <text evidence="1">Belongs to the helicase family. RecQ subfamily.</text>
</comment>
<evidence type="ECO:0000313" key="4">
    <source>
        <dbReference type="Proteomes" id="UP001206595"/>
    </source>
</evidence>
<keyword evidence="4" id="KW-1185">Reference proteome</keyword>
<dbReference type="EMBL" id="MU620896">
    <property type="protein sequence ID" value="KAI8583234.1"/>
    <property type="molecule type" value="Genomic_DNA"/>
</dbReference>
<organism evidence="3 4">
    <name type="scientific">Umbelopsis ramanniana AG</name>
    <dbReference type="NCBI Taxonomy" id="1314678"/>
    <lineage>
        <taxon>Eukaryota</taxon>
        <taxon>Fungi</taxon>
        <taxon>Fungi incertae sedis</taxon>
        <taxon>Mucoromycota</taxon>
        <taxon>Mucoromycotina</taxon>
        <taxon>Umbelopsidomycetes</taxon>
        <taxon>Umbelopsidales</taxon>
        <taxon>Umbelopsidaceae</taxon>
        <taxon>Umbelopsis</taxon>
    </lineage>
</organism>
<dbReference type="GO" id="GO:0000724">
    <property type="term" value="P:double-strand break repair via homologous recombination"/>
    <property type="evidence" value="ECO:0007669"/>
    <property type="project" value="TreeGrafter"/>
</dbReference>
<evidence type="ECO:0000256" key="1">
    <source>
        <dbReference type="ARBA" id="ARBA00005446"/>
    </source>
</evidence>